<keyword evidence="6" id="KW-0677">Repeat</keyword>
<proteinExistence type="predicted"/>
<reference evidence="16 17" key="1">
    <citation type="submission" date="2019-07" db="EMBL/GenBank/DDBJ databases">
        <title>Microlunatus dokdonensis sp. nov. isolated from the rhizospheric soil of the wild plant Elymus tsukushiensis.</title>
        <authorList>
            <person name="Ghim S.-Y."/>
            <person name="Hwang Y.-J."/>
            <person name="Son J.-S."/>
            <person name="Shin J.-H."/>
        </authorList>
    </citation>
    <scope>NUCLEOTIDE SEQUENCE [LARGE SCALE GENOMIC DNA]</scope>
    <source>
        <strain evidence="16 17">KUDC0627</strain>
    </source>
</reference>
<keyword evidence="9 14" id="KW-0472">Membrane</keyword>
<dbReference type="EC" id="2.7.8.-" evidence="12"/>
<evidence type="ECO:0000256" key="5">
    <source>
        <dbReference type="ARBA" id="ARBA00022692"/>
    </source>
</evidence>
<dbReference type="Pfam" id="PF13091">
    <property type="entry name" value="PLDc_2"/>
    <property type="match status" value="2"/>
</dbReference>
<keyword evidence="2" id="KW-1003">Cell membrane</keyword>
<dbReference type="SMART" id="SM00155">
    <property type="entry name" value="PLDc"/>
    <property type="match status" value="2"/>
</dbReference>
<evidence type="ECO:0000313" key="16">
    <source>
        <dbReference type="EMBL" id="QDP95462.1"/>
    </source>
</evidence>
<dbReference type="AlphaFoldDB" id="A0A516PWE5"/>
<dbReference type="PROSITE" id="PS50035">
    <property type="entry name" value="PLD"/>
    <property type="match status" value="2"/>
</dbReference>
<protein>
    <recommendedName>
        <fullName evidence="12">Cardiolipin synthase</fullName>
        <ecNumber evidence="12">2.7.8.-</ecNumber>
    </recommendedName>
</protein>
<dbReference type="PANTHER" id="PTHR21248:SF22">
    <property type="entry name" value="PHOSPHOLIPASE D"/>
    <property type="match status" value="1"/>
</dbReference>
<dbReference type="CDD" id="cd09158">
    <property type="entry name" value="PLDc_EcCLS_like_2"/>
    <property type="match status" value="1"/>
</dbReference>
<evidence type="ECO:0000256" key="11">
    <source>
        <dbReference type="ARBA" id="ARBA00023264"/>
    </source>
</evidence>
<dbReference type="Pfam" id="PF13396">
    <property type="entry name" value="PLDc_N"/>
    <property type="match status" value="1"/>
</dbReference>
<dbReference type="NCBIfam" id="TIGR04265">
    <property type="entry name" value="bac_cardiolipin"/>
    <property type="match status" value="1"/>
</dbReference>
<keyword evidence="5 14" id="KW-0812">Transmembrane</keyword>
<dbReference type="GO" id="GO:0008808">
    <property type="term" value="F:cardiolipin synthase activity"/>
    <property type="evidence" value="ECO:0007669"/>
    <property type="project" value="UniProtKB-UniRule"/>
</dbReference>
<keyword evidence="3" id="KW-0444">Lipid biosynthesis</keyword>
<organism evidence="16 17">
    <name type="scientific">Microlunatus elymi</name>
    <dbReference type="NCBI Taxonomy" id="2596828"/>
    <lineage>
        <taxon>Bacteria</taxon>
        <taxon>Bacillati</taxon>
        <taxon>Actinomycetota</taxon>
        <taxon>Actinomycetes</taxon>
        <taxon>Propionibacteriales</taxon>
        <taxon>Propionibacteriaceae</taxon>
        <taxon>Microlunatus</taxon>
    </lineage>
</organism>
<dbReference type="SUPFAM" id="SSF56024">
    <property type="entry name" value="Phospholipase D/nuclease"/>
    <property type="match status" value="2"/>
</dbReference>
<dbReference type="Gene3D" id="3.30.870.10">
    <property type="entry name" value="Endonuclease Chain A"/>
    <property type="match status" value="2"/>
</dbReference>
<evidence type="ECO:0000259" key="15">
    <source>
        <dbReference type="PROSITE" id="PS50035"/>
    </source>
</evidence>
<evidence type="ECO:0000256" key="13">
    <source>
        <dbReference type="SAM" id="MobiDB-lite"/>
    </source>
</evidence>
<evidence type="ECO:0000256" key="8">
    <source>
        <dbReference type="ARBA" id="ARBA00023098"/>
    </source>
</evidence>
<dbReference type="EMBL" id="CP041692">
    <property type="protein sequence ID" value="QDP95462.1"/>
    <property type="molecule type" value="Genomic_DNA"/>
</dbReference>
<evidence type="ECO:0000256" key="9">
    <source>
        <dbReference type="ARBA" id="ARBA00023136"/>
    </source>
</evidence>
<comment type="subcellular location">
    <subcellularLocation>
        <location evidence="1">Cell membrane</location>
        <topology evidence="1">Multi-pass membrane protein</topology>
    </subcellularLocation>
</comment>
<dbReference type="Proteomes" id="UP000319263">
    <property type="component" value="Chromosome"/>
</dbReference>
<dbReference type="GO" id="GO:0005886">
    <property type="term" value="C:plasma membrane"/>
    <property type="evidence" value="ECO:0007669"/>
    <property type="project" value="UniProtKB-SubCell"/>
</dbReference>
<evidence type="ECO:0000256" key="10">
    <source>
        <dbReference type="ARBA" id="ARBA00023209"/>
    </source>
</evidence>
<gene>
    <name evidence="16" type="primary">cls</name>
    <name evidence="16" type="ORF">FOE78_05670</name>
</gene>
<keyword evidence="10" id="KW-0594">Phospholipid biosynthesis</keyword>
<keyword evidence="17" id="KW-1185">Reference proteome</keyword>
<dbReference type="PANTHER" id="PTHR21248">
    <property type="entry name" value="CARDIOLIPIN SYNTHASE"/>
    <property type="match status" value="1"/>
</dbReference>
<dbReference type="InterPro" id="IPR027379">
    <property type="entry name" value="CLS_N"/>
</dbReference>
<feature type="transmembrane region" description="Helical" evidence="14">
    <location>
        <begin position="135"/>
        <end position="155"/>
    </location>
</feature>
<evidence type="ECO:0000313" key="17">
    <source>
        <dbReference type="Proteomes" id="UP000319263"/>
    </source>
</evidence>
<evidence type="ECO:0000256" key="2">
    <source>
        <dbReference type="ARBA" id="ARBA00022475"/>
    </source>
</evidence>
<keyword evidence="4" id="KW-0808">Transferase</keyword>
<name>A0A516PWE5_9ACTN</name>
<feature type="region of interest" description="Disordered" evidence="13">
    <location>
        <begin position="79"/>
        <end position="98"/>
    </location>
</feature>
<feature type="domain" description="PLD phosphodiesterase" evidence="15">
    <location>
        <begin position="507"/>
        <end position="534"/>
    </location>
</feature>
<keyword evidence="8" id="KW-0443">Lipid metabolism</keyword>
<feature type="transmembrane region" description="Helical" evidence="14">
    <location>
        <begin position="97"/>
        <end position="123"/>
    </location>
</feature>
<keyword evidence="11" id="KW-1208">Phospholipid metabolism</keyword>
<evidence type="ECO:0000256" key="3">
    <source>
        <dbReference type="ARBA" id="ARBA00022516"/>
    </source>
</evidence>
<feature type="compositionally biased region" description="Basic and acidic residues" evidence="13">
    <location>
        <begin position="47"/>
        <end position="64"/>
    </location>
</feature>
<evidence type="ECO:0000256" key="7">
    <source>
        <dbReference type="ARBA" id="ARBA00022989"/>
    </source>
</evidence>
<dbReference type="OrthoDB" id="9762009at2"/>
<evidence type="ECO:0000256" key="4">
    <source>
        <dbReference type="ARBA" id="ARBA00022679"/>
    </source>
</evidence>
<dbReference type="GO" id="GO:0032049">
    <property type="term" value="P:cardiolipin biosynthetic process"/>
    <property type="evidence" value="ECO:0007669"/>
    <property type="project" value="UniProtKB-UniRule"/>
</dbReference>
<evidence type="ECO:0000256" key="1">
    <source>
        <dbReference type="ARBA" id="ARBA00004651"/>
    </source>
</evidence>
<evidence type="ECO:0000256" key="12">
    <source>
        <dbReference type="NCBIfam" id="TIGR04265"/>
    </source>
</evidence>
<evidence type="ECO:0000256" key="6">
    <source>
        <dbReference type="ARBA" id="ARBA00022737"/>
    </source>
</evidence>
<dbReference type="InterPro" id="IPR022924">
    <property type="entry name" value="Cardiolipin_synthase"/>
</dbReference>
<sequence>METLYRLSYRGTSTWVEPTRPSRADTQRYTTTSPERESSFPGTSGARYDRLRQPKSPRSYELRPDSRWLCPRPGRRSVPFRHEISTRPPRRGAEDGAAMTTPTAVTTAFIVVDYLIKIIAIGFVPENRRPSSGQAWLLAILFVPIIGLPLFLLIGSPYVRGRRHKLQQEANRAIAEYTAHHPVVPETHRMNATAGGVLTLNRNLTSMPCVLGVNEGLHPDSVAGIKAIAAAIDQAERYVHLEMYILAMDQTTAPLFDAMTAAVKRGVKVRVLYDHLGSRKYPGRKEMDRRLTADGIDWHLMMPIDLLHRRWRRPDLRNHRKLVVIDGIRGFMGSQNMIDPSYLSPKNVKIGRAWVDLNIEITGEIVESLDVVFATDWFAETGERLVQAKTGTIGGEIATDAHPEHYQSAGGSTAFQLVPSGPGFPTEPNLRMFTSLIHLAQRTVSIVSPYFVPDEALFSAITTASYRGVQLELYVSEKADQFMVHHAQRSYYQQLLEAGVRIYRYPAPAVLHTKMVTVDDQVGVIGSSNMDMRSFALDYEIMLLGLGEEVAASLNEVIADYRAKSTELTLEQWKRRSLVQRYLDNAMRLTSALQ</sequence>
<feature type="domain" description="PLD phosphodiesterase" evidence="15">
    <location>
        <begin position="314"/>
        <end position="341"/>
    </location>
</feature>
<dbReference type="InterPro" id="IPR025202">
    <property type="entry name" value="PLD-like_dom"/>
</dbReference>
<dbReference type="InterPro" id="IPR001736">
    <property type="entry name" value="PLipase_D/transphosphatidylase"/>
</dbReference>
<keyword evidence="7 14" id="KW-1133">Transmembrane helix</keyword>
<feature type="region of interest" description="Disordered" evidence="13">
    <location>
        <begin position="12"/>
        <end position="64"/>
    </location>
</feature>
<evidence type="ECO:0000256" key="14">
    <source>
        <dbReference type="SAM" id="Phobius"/>
    </source>
</evidence>
<dbReference type="KEGG" id="mik:FOE78_05670"/>
<accession>A0A516PWE5</accession>